<keyword evidence="2" id="KW-1185">Reference proteome</keyword>
<proteinExistence type="predicted"/>
<reference evidence="1 2" key="1">
    <citation type="submission" date="2017-05" db="EMBL/GenBank/DDBJ databases">
        <authorList>
            <person name="Song R."/>
            <person name="Chenine A.L."/>
            <person name="Ruprecht R.M."/>
        </authorList>
    </citation>
    <scope>NUCLEOTIDE SEQUENCE [LARGE SCALE GENOMIC DNA]</scope>
    <source>
        <strain evidence="1 2">CECT 8489</strain>
    </source>
</reference>
<evidence type="ECO:0008006" key="3">
    <source>
        <dbReference type="Google" id="ProtNLM"/>
    </source>
</evidence>
<dbReference type="OrthoDB" id="9800421at2"/>
<dbReference type="Proteomes" id="UP000201838">
    <property type="component" value="Unassembled WGS sequence"/>
</dbReference>
<dbReference type="InterPro" id="IPR008318">
    <property type="entry name" value="UCP030820"/>
</dbReference>
<organism evidence="1 2">
    <name type="scientific">Boseongicola aestuarii</name>
    <dbReference type="NCBI Taxonomy" id="1470561"/>
    <lineage>
        <taxon>Bacteria</taxon>
        <taxon>Pseudomonadati</taxon>
        <taxon>Pseudomonadota</taxon>
        <taxon>Alphaproteobacteria</taxon>
        <taxon>Rhodobacterales</taxon>
        <taxon>Paracoccaceae</taxon>
        <taxon>Boseongicola</taxon>
    </lineage>
</organism>
<evidence type="ECO:0000313" key="1">
    <source>
        <dbReference type="EMBL" id="SMX24396.1"/>
    </source>
</evidence>
<sequence length="139" mass="15601">MTVIVTDTGFESDDWAQGFKLPQQLAANDSAPAVAVDLASDADPEILQDRLPGIDLIRVDFPSFADGRGFTIARRLRLMGFQGRLRAKGHVIADQYAMARRSGFNEVEIDAELAERQPEDQWLARADWRAHDYQSRLRG</sequence>
<dbReference type="Pfam" id="PF06073">
    <property type="entry name" value="DUF934"/>
    <property type="match status" value="1"/>
</dbReference>
<accession>A0A238J167</accession>
<gene>
    <name evidence="1" type="ORF">BOA8489_02520</name>
</gene>
<dbReference type="RefSeq" id="WP_093974353.1">
    <property type="nucleotide sequence ID" value="NZ_FXXQ01000008.1"/>
</dbReference>
<name>A0A238J167_9RHOB</name>
<dbReference type="AlphaFoldDB" id="A0A238J167"/>
<protein>
    <recommendedName>
        <fullName evidence="3">Oxidoreductase</fullName>
    </recommendedName>
</protein>
<evidence type="ECO:0000313" key="2">
    <source>
        <dbReference type="Proteomes" id="UP000201838"/>
    </source>
</evidence>
<dbReference type="EMBL" id="FXXQ01000008">
    <property type="protein sequence ID" value="SMX24396.1"/>
    <property type="molecule type" value="Genomic_DNA"/>
</dbReference>